<accession>A0A453RN34</accession>
<name>A0A453RN34_AEGTS</name>
<dbReference type="Gramene" id="AET7Gv20642700.1">
    <property type="protein sequence ID" value="AET7Gv20642700.1"/>
    <property type="gene ID" value="AET7Gv20642700"/>
</dbReference>
<dbReference type="AlphaFoldDB" id="A0A453RN34"/>
<feature type="compositionally biased region" description="Polar residues" evidence="1">
    <location>
        <begin position="21"/>
        <end position="37"/>
    </location>
</feature>
<reference evidence="3" key="1">
    <citation type="journal article" date="2014" name="Science">
        <title>Ancient hybridizations among the ancestral genomes of bread wheat.</title>
        <authorList>
            <consortium name="International Wheat Genome Sequencing Consortium,"/>
            <person name="Marcussen T."/>
            <person name="Sandve S.R."/>
            <person name="Heier L."/>
            <person name="Spannagl M."/>
            <person name="Pfeifer M."/>
            <person name="Jakobsen K.S."/>
            <person name="Wulff B.B."/>
            <person name="Steuernagel B."/>
            <person name="Mayer K.F."/>
            <person name="Olsen O.A."/>
        </authorList>
    </citation>
    <scope>NUCLEOTIDE SEQUENCE [LARGE SCALE GENOMIC DNA]</scope>
    <source>
        <strain evidence="3">cv. AL8/78</strain>
    </source>
</reference>
<dbReference type="EnsemblPlants" id="AET7Gv20642700.1">
    <property type="protein sequence ID" value="AET7Gv20642700.1"/>
    <property type="gene ID" value="AET7Gv20642700"/>
</dbReference>
<reference evidence="2" key="5">
    <citation type="journal article" date="2021" name="G3 (Bethesda)">
        <title>Aegilops tauschii genome assembly Aet v5.0 features greater sequence contiguity and improved annotation.</title>
        <authorList>
            <person name="Wang L."/>
            <person name="Zhu T."/>
            <person name="Rodriguez J.C."/>
            <person name="Deal K.R."/>
            <person name="Dubcovsky J."/>
            <person name="McGuire P.E."/>
            <person name="Lux T."/>
            <person name="Spannagl M."/>
            <person name="Mayer K.F.X."/>
            <person name="Baldrich P."/>
            <person name="Meyers B.C."/>
            <person name="Huo N."/>
            <person name="Gu Y.Q."/>
            <person name="Zhou H."/>
            <person name="Devos K.M."/>
            <person name="Bennetzen J.L."/>
            <person name="Unver T."/>
            <person name="Budak H."/>
            <person name="Gulick P.J."/>
            <person name="Galiba G."/>
            <person name="Kalapos B."/>
            <person name="Nelson D.R."/>
            <person name="Li P."/>
            <person name="You F.M."/>
            <person name="Luo M.C."/>
            <person name="Dvorak J."/>
        </authorList>
    </citation>
    <scope>NUCLEOTIDE SEQUENCE [LARGE SCALE GENOMIC DNA]</scope>
    <source>
        <strain evidence="2">cv. AL8/78</strain>
    </source>
</reference>
<protein>
    <submittedName>
        <fullName evidence="2">Uncharacterized protein</fullName>
    </submittedName>
</protein>
<organism evidence="2 3">
    <name type="scientific">Aegilops tauschii subsp. strangulata</name>
    <name type="common">Goatgrass</name>
    <dbReference type="NCBI Taxonomy" id="200361"/>
    <lineage>
        <taxon>Eukaryota</taxon>
        <taxon>Viridiplantae</taxon>
        <taxon>Streptophyta</taxon>
        <taxon>Embryophyta</taxon>
        <taxon>Tracheophyta</taxon>
        <taxon>Spermatophyta</taxon>
        <taxon>Magnoliopsida</taxon>
        <taxon>Liliopsida</taxon>
        <taxon>Poales</taxon>
        <taxon>Poaceae</taxon>
        <taxon>BOP clade</taxon>
        <taxon>Pooideae</taxon>
        <taxon>Triticodae</taxon>
        <taxon>Triticeae</taxon>
        <taxon>Triticinae</taxon>
        <taxon>Aegilops</taxon>
    </lineage>
</organism>
<dbReference type="Proteomes" id="UP000015105">
    <property type="component" value="Chromosome 7D"/>
</dbReference>
<evidence type="ECO:0000256" key="1">
    <source>
        <dbReference type="SAM" id="MobiDB-lite"/>
    </source>
</evidence>
<evidence type="ECO:0000313" key="3">
    <source>
        <dbReference type="Proteomes" id="UP000015105"/>
    </source>
</evidence>
<sequence length="73" mass="8013">PSPRDQSTRAAAQATRGPGQYNLTPRSLSLSPFQSRRTAAGKGRANQPIPPPHSTPRRSKSELVPAFHCRPRR</sequence>
<reference evidence="3" key="2">
    <citation type="journal article" date="2017" name="Nat. Plants">
        <title>The Aegilops tauschii genome reveals multiple impacts of transposons.</title>
        <authorList>
            <person name="Zhao G."/>
            <person name="Zou C."/>
            <person name="Li K."/>
            <person name="Wang K."/>
            <person name="Li T."/>
            <person name="Gao L."/>
            <person name="Zhang X."/>
            <person name="Wang H."/>
            <person name="Yang Z."/>
            <person name="Liu X."/>
            <person name="Jiang W."/>
            <person name="Mao L."/>
            <person name="Kong X."/>
            <person name="Jiao Y."/>
            <person name="Jia J."/>
        </authorList>
    </citation>
    <scope>NUCLEOTIDE SEQUENCE [LARGE SCALE GENOMIC DNA]</scope>
    <source>
        <strain evidence="3">cv. AL8/78</strain>
    </source>
</reference>
<evidence type="ECO:0000313" key="2">
    <source>
        <dbReference type="EnsemblPlants" id="AET7Gv20642700.1"/>
    </source>
</evidence>
<reference evidence="2" key="3">
    <citation type="journal article" date="2017" name="Nature">
        <title>Genome sequence of the progenitor of the wheat D genome Aegilops tauschii.</title>
        <authorList>
            <person name="Luo M.C."/>
            <person name="Gu Y.Q."/>
            <person name="Puiu D."/>
            <person name="Wang H."/>
            <person name="Twardziok S.O."/>
            <person name="Deal K.R."/>
            <person name="Huo N."/>
            <person name="Zhu T."/>
            <person name="Wang L."/>
            <person name="Wang Y."/>
            <person name="McGuire P.E."/>
            <person name="Liu S."/>
            <person name="Long H."/>
            <person name="Ramasamy R.K."/>
            <person name="Rodriguez J.C."/>
            <person name="Van S.L."/>
            <person name="Yuan L."/>
            <person name="Wang Z."/>
            <person name="Xia Z."/>
            <person name="Xiao L."/>
            <person name="Anderson O.D."/>
            <person name="Ouyang S."/>
            <person name="Liang Y."/>
            <person name="Zimin A.V."/>
            <person name="Pertea G."/>
            <person name="Qi P."/>
            <person name="Bennetzen J.L."/>
            <person name="Dai X."/>
            <person name="Dawson M.W."/>
            <person name="Muller H.G."/>
            <person name="Kugler K."/>
            <person name="Rivarola-Duarte L."/>
            <person name="Spannagl M."/>
            <person name="Mayer K.F.X."/>
            <person name="Lu F.H."/>
            <person name="Bevan M.W."/>
            <person name="Leroy P."/>
            <person name="Li P."/>
            <person name="You F.M."/>
            <person name="Sun Q."/>
            <person name="Liu Z."/>
            <person name="Lyons E."/>
            <person name="Wicker T."/>
            <person name="Salzberg S.L."/>
            <person name="Devos K.M."/>
            <person name="Dvorak J."/>
        </authorList>
    </citation>
    <scope>NUCLEOTIDE SEQUENCE [LARGE SCALE GENOMIC DNA]</scope>
    <source>
        <strain evidence="2">cv. AL8/78</strain>
    </source>
</reference>
<feature type="compositionally biased region" description="Polar residues" evidence="1">
    <location>
        <begin position="1"/>
        <end position="10"/>
    </location>
</feature>
<proteinExistence type="predicted"/>
<reference evidence="2" key="4">
    <citation type="submission" date="2019-03" db="UniProtKB">
        <authorList>
            <consortium name="EnsemblPlants"/>
        </authorList>
    </citation>
    <scope>IDENTIFICATION</scope>
</reference>
<feature type="region of interest" description="Disordered" evidence="1">
    <location>
        <begin position="1"/>
        <end position="73"/>
    </location>
</feature>
<keyword evidence="3" id="KW-1185">Reference proteome</keyword>